<keyword evidence="2" id="KW-1185">Reference proteome</keyword>
<dbReference type="EMBL" id="CACVKT020000681">
    <property type="protein sequence ID" value="CAC5361702.1"/>
    <property type="molecule type" value="Genomic_DNA"/>
</dbReference>
<accession>A0A6J8A600</accession>
<proteinExistence type="predicted"/>
<dbReference type="OrthoDB" id="10583008at2759"/>
<dbReference type="Proteomes" id="UP000507470">
    <property type="component" value="Unassembled WGS sequence"/>
</dbReference>
<evidence type="ECO:0000313" key="1">
    <source>
        <dbReference type="EMBL" id="CAC5361702.1"/>
    </source>
</evidence>
<name>A0A6J8A600_MYTCO</name>
<protein>
    <submittedName>
        <fullName evidence="1">Uncharacterized protein</fullName>
    </submittedName>
</protein>
<dbReference type="AlphaFoldDB" id="A0A6J8A600"/>
<reference evidence="1 2" key="1">
    <citation type="submission" date="2020-06" db="EMBL/GenBank/DDBJ databases">
        <authorList>
            <person name="Li R."/>
            <person name="Bekaert M."/>
        </authorList>
    </citation>
    <scope>NUCLEOTIDE SEQUENCE [LARGE SCALE GENOMIC DNA]</scope>
    <source>
        <strain evidence="2">wild</strain>
    </source>
</reference>
<sequence>MGTSTYRDTGMTTTLTFTADLEDHLEVLECRADNDELPNPLVSTTYIALYCRSYKVGGTLKLVPSSDKSGQNLCCDVSHLFDINTPQSVCMQLAIEVNTHQKHRVPISMIMKCLLEGGNTGIQPIVKSNFALDFIQYILVENSSPSRISSTMELRDVEFEAEMAANDGNEKEDDDVMETEVVAEVEVEEDAIFKTEAEVKAGTDVGAGSDVKLRIRLNAGTAVKKGVEFKTEAEVKAGTDVRTGTDVKEEVGCNVELMPKKKLEMLIWSKMF</sequence>
<gene>
    <name evidence="1" type="ORF">MCOR_3726</name>
</gene>
<evidence type="ECO:0000313" key="2">
    <source>
        <dbReference type="Proteomes" id="UP000507470"/>
    </source>
</evidence>
<organism evidence="1 2">
    <name type="scientific">Mytilus coruscus</name>
    <name type="common">Sea mussel</name>
    <dbReference type="NCBI Taxonomy" id="42192"/>
    <lineage>
        <taxon>Eukaryota</taxon>
        <taxon>Metazoa</taxon>
        <taxon>Spiralia</taxon>
        <taxon>Lophotrochozoa</taxon>
        <taxon>Mollusca</taxon>
        <taxon>Bivalvia</taxon>
        <taxon>Autobranchia</taxon>
        <taxon>Pteriomorphia</taxon>
        <taxon>Mytilida</taxon>
        <taxon>Mytiloidea</taxon>
        <taxon>Mytilidae</taxon>
        <taxon>Mytilinae</taxon>
        <taxon>Mytilus</taxon>
    </lineage>
</organism>